<reference evidence="1" key="1">
    <citation type="submission" date="2018-05" db="EMBL/GenBank/DDBJ databases">
        <authorList>
            <person name="Lanie J.A."/>
            <person name="Ng W.-L."/>
            <person name="Kazmierczak K.M."/>
            <person name="Andrzejewski T.M."/>
            <person name="Davidsen T.M."/>
            <person name="Wayne K.J."/>
            <person name="Tettelin H."/>
            <person name="Glass J.I."/>
            <person name="Rusch D."/>
            <person name="Podicherti R."/>
            <person name="Tsui H.-C.T."/>
            <person name="Winkler M.E."/>
        </authorList>
    </citation>
    <scope>NUCLEOTIDE SEQUENCE</scope>
</reference>
<organism evidence="1">
    <name type="scientific">marine metagenome</name>
    <dbReference type="NCBI Taxonomy" id="408172"/>
    <lineage>
        <taxon>unclassified sequences</taxon>
        <taxon>metagenomes</taxon>
        <taxon>ecological metagenomes</taxon>
    </lineage>
</organism>
<dbReference type="EMBL" id="UINC01101391">
    <property type="protein sequence ID" value="SVC62162.1"/>
    <property type="molecule type" value="Genomic_DNA"/>
</dbReference>
<sequence>MTIPKIYLICSYASGILKYILDGTSAGPELMCVVALTGMPAKLSLRHLTAA</sequence>
<protein>
    <submittedName>
        <fullName evidence="1">Uncharacterized protein</fullName>
    </submittedName>
</protein>
<name>A0A382NR05_9ZZZZ</name>
<evidence type="ECO:0000313" key="1">
    <source>
        <dbReference type="EMBL" id="SVC62162.1"/>
    </source>
</evidence>
<proteinExistence type="predicted"/>
<gene>
    <name evidence="1" type="ORF">METZ01_LOCUS315016</name>
</gene>
<dbReference type="AlphaFoldDB" id="A0A382NR05"/>
<accession>A0A382NR05</accession>